<evidence type="ECO:0000256" key="2">
    <source>
        <dbReference type="ARBA" id="ARBA00022821"/>
    </source>
</evidence>
<feature type="region of interest" description="Disordered" evidence="7">
    <location>
        <begin position="43"/>
        <end position="76"/>
    </location>
</feature>
<dbReference type="InterPro" id="IPR036955">
    <property type="entry name" value="AP2/ERF_dom_sf"/>
</dbReference>
<keyword evidence="6" id="KW-0539">Nucleus</keyword>
<dbReference type="GO" id="GO:0009873">
    <property type="term" value="P:ethylene-activated signaling pathway"/>
    <property type="evidence" value="ECO:0007669"/>
    <property type="project" value="InterPro"/>
</dbReference>
<dbReference type="GO" id="GO:0005634">
    <property type="term" value="C:nucleus"/>
    <property type="evidence" value="ECO:0007669"/>
    <property type="project" value="UniProtKB-SubCell"/>
</dbReference>
<evidence type="ECO:0000256" key="4">
    <source>
        <dbReference type="ARBA" id="ARBA00023125"/>
    </source>
</evidence>
<sequence>MCGGAIISDDDHIGNRGRNLTTGDMWADLDVISELWGFDDSNNAKHHSNQTTANSKPLNEGASEKAPKKSQRARKNVYRGIRQRPWGKWAAEIRDPQKGVRVWLGTFNTAEEAARAYDAAAKRIRGDKAKLNFAQPPPPYKRRCVIPESTHGSSPALGSGDQMFQAQPYCPLIQVPDEYEFKAQISNLESFLGLVPDQSNQIGEMMTESDCFDQWLMDELSVATHQQSVSSSSSSSSSSYFLN</sequence>
<dbReference type="EMBL" id="OP311497">
    <property type="protein sequence ID" value="WAK86025.1"/>
    <property type="molecule type" value="mRNA"/>
</dbReference>
<dbReference type="SMART" id="SM00380">
    <property type="entry name" value="AP2"/>
    <property type="match status" value="1"/>
</dbReference>
<keyword evidence="4" id="KW-0238">DNA-binding</keyword>
<dbReference type="SUPFAM" id="SSF54171">
    <property type="entry name" value="DNA-binding domain"/>
    <property type="match status" value="1"/>
</dbReference>
<dbReference type="FunFam" id="3.30.730.10:FF:000001">
    <property type="entry name" value="Ethylene-responsive transcription factor 2"/>
    <property type="match status" value="1"/>
</dbReference>
<accession>A0A9E8Z3W6</accession>
<protein>
    <submittedName>
        <fullName evidence="9">Transcription factor ERF64</fullName>
    </submittedName>
</protein>
<reference evidence="9" key="1">
    <citation type="submission" date="2022-08" db="EMBL/GenBank/DDBJ databases">
        <title>Phylogenomics of transcriptionally active AP2/ERF and bHLH transcription factors and their promoter regions regulating camptothecin biosynthesis in Nothapodytes nimmoniana.</title>
        <authorList>
            <person name="Godbole R.C."/>
            <person name="Pable A.A."/>
            <person name="Singh S."/>
            <person name="Barvkar V.T."/>
        </authorList>
    </citation>
    <scope>NUCLEOTIDE SEQUENCE</scope>
</reference>
<dbReference type="GO" id="GO:0003700">
    <property type="term" value="F:DNA-binding transcription factor activity"/>
    <property type="evidence" value="ECO:0007669"/>
    <property type="project" value="InterPro"/>
</dbReference>
<keyword evidence="3" id="KW-0805">Transcription regulation</keyword>
<dbReference type="PANTHER" id="PTHR31190:SF142">
    <property type="entry name" value="ETHYLENE-RESPONSIVE TRANSCRIPTION FACTOR RAP2-3"/>
    <property type="match status" value="1"/>
</dbReference>
<evidence type="ECO:0000256" key="3">
    <source>
        <dbReference type="ARBA" id="ARBA00023015"/>
    </source>
</evidence>
<dbReference type="GO" id="GO:0006952">
    <property type="term" value="P:defense response"/>
    <property type="evidence" value="ECO:0007669"/>
    <property type="project" value="UniProtKB-KW"/>
</dbReference>
<keyword evidence="2" id="KW-0611">Plant defense</keyword>
<dbReference type="PANTHER" id="PTHR31190">
    <property type="entry name" value="DNA-BINDING DOMAIN"/>
    <property type="match status" value="1"/>
</dbReference>
<dbReference type="CDD" id="cd00018">
    <property type="entry name" value="AP2"/>
    <property type="match status" value="1"/>
</dbReference>
<organism evidence="9">
    <name type="scientific">Nothapodytes nimmoniana</name>
    <name type="common">Nothapodytes foetida</name>
    <dbReference type="NCBI Taxonomy" id="159386"/>
    <lineage>
        <taxon>Eukaryota</taxon>
        <taxon>Viridiplantae</taxon>
        <taxon>Streptophyta</taxon>
        <taxon>Embryophyta</taxon>
        <taxon>Tracheophyta</taxon>
        <taxon>Spermatophyta</taxon>
        <taxon>Magnoliopsida</taxon>
        <taxon>eudicotyledons</taxon>
        <taxon>Gunneridae</taxon>
        <taxon>Pentapetalae</taxon>
        <taxon>asterids</taxon>
        <taxon>lamiids</taxon>
        <taxon>Icacinales</taxon>
        <taxon>Icacinaceae</taxon>
        <taxon>Nothapodytes</taxon>
    </lineage>
</organism>
<feature type="domain" description="AP2/ERF" evidence="8">
    <location>
        <begin position="77"/>
        <end position="134"/>
    </location>
</feature>
<dbReference type="GO" id="GO:0003677">
    <property type="term" value="F:DNA binding"/>
    <property type="evidence" value="ECO:0007669"/>
    <property type="project" value="UniProtKB-KW"/>
</dbReference>
<proteinExistence type="evidence at transcript level"/>
<evidence type="ECO:0000256" key="1">
    <source>
        <dbReference type="ARBA" id="ARBA00004123"/>
    </source>
</evidence>
<dbReference type="Pfam" id="PF00847">
    <property type="entry name" value="AP2"/>
    <property type="match status" value="1"/>
</dbReference>
<evidence type="ECO:0000313" key="9">
    <source>
        <dbReference type="EMBL" id="WAK86025.1"/>
    </source>
</evidence>
<dbReference type="AlphaFoldDB" id="A0A9E8Z3W6"/>
<evidence type="ECO:0000256" key="5">
    <source>
        <dbReference type="ARBA" id="ARBA00023163"/>
    </source>
</evidence>
<evidence type="ECO:0000259" key="8">
    <source>
        <dbReference type="PROSITE" id="PS51032"/>
    </source>
</evidence>
<evidence type="ECO:0000256" key="6">
    <source>
        <dbReference type="ARBA" id="ARBA00023242"/>
    </source>
</evidence>
<dbReference type="InterPro" id="IPR044808">
    <property type="entry name" value="ERF_plant"/>
</dbReference>
<dbReference type="PROSITE" id="PS51032">
    <property type="entry name" value="AP2_ERF"/>
    <property type="match status" value="1"/>
</dbReference>
<keyword evidence="5" id="KW-0804">Transcription</keyword>
<dbReference type="InterPro" id="IPR016177">
    <property type="entry name" value="DNA-bd_dom_sf"/>
</dbReference>
<evidence type="ECO:0000256" key="7">
    <source>
        <dbReference type="SAM" id="MobiDB-lite"/>
    </source>
</evidence>
<comment type="subcellular location">
    <subcellularLocation>
        <location evidence="1">Nucleus</location>
    </subcellularLocation>
</comment>
<name>A0A9E8Z3W6_NOTNI</name>
<dbReference type="InterPro" id="IPR001471">
    <property type="entry name" value="AP2/ERF_dom"/>
</dbReference>
<dbReference type="Gene3D" id="3.30.730.10">
    <property type="entry name" value="AP2/ERF domain"/>
    <property type="match status" value="1"/>
</dbReference>
<dbReference type="PRINTS" id="PR00367">
    <property type="entry name" value="ETHRSPELEMNT"/>
</dbReference>